<dbReference type="HOGENOM" id="CLU_847926_0_0_1"/>
<gene>
    <name evidence="2" type="ORF">CAEBREN_22286</name>
</gene>
<dbReference type="AlphaFoldDB" id="G0P888"/>
<dbReference type="eggNOG" id="ENOG502TIYH">
    <property type="taxonomic scope" value="Eukaryota"/>
</dbReference>
<dbReference type="FunCoup" id="G0P888">
    <property type="interactions" value="10"/>
</dbReference>
<dbReference type="Proteomes" id="UP000008068">
    <property type="component" value="Unassembled WGS sequence"/>
</dbReference>
<proteinExistence type="predicted"/>
<feature type="region of interest" description="Disordered" evidence="1">
    <location>
        <begin position="259"/>
        <end position="306"/>
    </location>
</feature>
<protein>
    <submittedName>
        <fullName evidence="2">Uncharacterized protein</fullName>
    </submittedName>
</protein>
<feature type="compositionally biased region" description="Pro residues" evidence="1">
    <location>
        <begin position="263"/>
        <end position="279"/>
    </location>
</feature>
<sequence length="306" mass="35943">MEREQKMELKDIKNYSEVCLKVPPGKYVENRDYDWEANYGLDWENEYLYIGPKQVLDICKLNPLYLVVEPQKFVINPEKGTKFSVKSLSKSPQDVIVTCHSFMFEIKEARRKLGITSQWFHNESLENFANSPLYLASGLIEITHYKSRIAGSYTKPKLADSDEEWGIKGSKLLIRTGSIDTHYHGYWKDFLKVEHETEDVKKREARFKELLCQEMEAESIKYWTADPNAKMLTHIEYRTDWSLKCLANPSLLQQMSDITITEPPRPPKPPIRSEPPPVEQPKKIEEAKKKKKKWNLRNIFKKKKKN</sequence>
<evidence type="ECO:0000313" key="2">
    <source>
        <dbReference type="EMBL" id="EGT47662.1"/>
    </source>
</evidence>
<evidence type="ECO:0000256" key="1">
    <source>
        <dbReference type="SAM" id="MobiDB-lite"/>
    </source>
</evidence>
<accession>G0P888</accession>
<organism evidence="3">
    <name type="scientific">Caenorhabditis brenneri</name>
    <name type="common">Nematode worm</name>
    <dbReference type="NCBI Taxonomy" id="135651"/>
    <lineage>
        <taxon>Eukaryota</taxon>
        <taxon>Metazoa</taxon>
        <taxon>Ecdysozoa</taxon>
        <taxon>Nematoda</taxon>
        <taxon>Chromadorea</taxon>
        <taxon>Rhabditida</taxon>
        <taxon>Rhabditina</taxon>
        <taxon>Rhabditomorpha</taxon>
        <taxon>Rhabditoidea</taxon>
        <taxon>Rhabditidae</taxon>
        <taxon>Peloderinae</taxon>
        <taxon>Caenorhabditis</taxon>
    </lineage>
</organism>
<evidence type="ECO:0000313" key="3">
    <source>
        <dbReference type="Proteomes" id="UP000008068"/>
    </source>
</evidence>
<dbReference type="EMBL" id="GL380129">
    <property type="protein sequence ID" value="EGT47662.1"/>
    <property type="molecule type" value="Genomic_DNA"/>
</dbReference>
<dbReference type="InParanoid" id="G0P888"/>
<dbReference type="OMA" id="THIEYRT"/>
<feature type="compositionally biased region" description="Basic residues" evidence="1">
    <location>
        <begin position="289"/>
        <end position="306"/>
    </location>
</feature>
<keyword evidence="3" id="KW-1185">Reference proteome</keyword>
<name>G0P888_CAEBE</name>
<dbReference type="OrthoDB" id="5904850at2759"/>
<reference evidence="3" key="1">
    <citation type="submission" date="2011-07" db="EMBL/GenBank/DDBJ databases">
        <authorList>
            <consortium name="Caenorhabditis brenneri Sequencing and Analysis Consortium"/>
            <person name="Wilson R.K."/>
        </authorList>
    </citation>
    <scope>NUCLEOTIDE SEQUENCE [LARGE SCALE GENOMIC DNA]</scope>
    <source>
        <strain evidence="3">PB2801</strain>
    </source>
</reference>